<evidence type="ECO:0000313" key="5">
    <source>
        <dbReference type="Proteomes" id="UP000001876"/>
    </source>
</evidence>
<proteinExistence type="predicted"/>
<dbReference type="PANTHER" id="PTHR33791:SF1">
    <property type="entry name" value="RUBISCO CHAPERONE RBCX"/>
    <property type="match status" value="1"/>
</dbReference>
<keyword evidence="3" id="KW-0120">Carbon dioxide fixation</keyword>
<gene>
    <name evidence="4" type="ORF">MICPUCDRAFT_8187</name>
</gene>
<dbReference type="GO" id="GO:0015977">
    <property type="term" value="P:carbon fixation"/>
    <property type="evidence" value="ECO:0007669"/>
    <property type="project" value="UniProtKB-KW"/>
</dbReference>
<dbReference type="EMBL" id="GG663741">
    <property type="protein sequence ID" value="EEH56074.1"/>
    <property type="molecule type" value="Genomic_DNA"/>
</dbReference>
<dbReference type="OrthoDB" id="513226at2759"/>
<sequence>KMFVPAGAFGGETPEKKASRLLTALFTYVATWIGTREAARVTNVHAFLLDFLEANPVKDGDAFLEKLTAADPSIARRVMDVRTAYAGGDFEWDICRGLVMQNMEKSNAEIQRGFL</sequence>
<organism evidence="5">
    <name type="scientific">Micromonas pusilla (strain CCMP1545)</name>
    <name type="common">Picoplanktonic green alga</name>
    <dbReference type="NCBI Taxonomy" id="564608"/>
    <lineage>
        <taxon>Eukaryota</taxon>
        <taxon>Viridiplantae</taxon>
        <taxon>Chlorophyta</taxon>
        <taxon>Mamiellophyceae</taxon>
        <taxon>Mamiellales</taxon>
        <taxon>Mamiellaceae</taxon>
        <taxon>Micromonas</taxon>
    </lineage>
</organism>
<dbReference type="Gene3D" id="1.10.1200.210">
    <property type="entry name" value="Chaperonin-like RbcX"/>
    <property type="match status" value="1"/>
</dbReference>
<dbReference type="Proteomes" id="UP000001876">
    <property type="component" value="Unassembled WGS sequence"/>
</dbReference>
<dbReference type="SUPFAM" id="SSF158615">
    <property type="entry name" value="RbcX-like"/>
    <property type="match status" value="1"/>
</dbReference>
<dbReference type="InterPro" id="IPR038052">
    <property type="entry name" value="Chaperonin_RbcX_sf"/>
</dbReference>
<keyword evidence="1" id="KW-0602">Photosynthesis</keyword>
<reference evidence="4 5" key="1">
    <citation type="journal article" date="2009" name="Science">
        <title>Green evolution and dynamic adaptations revealed by genomes of the marine picoeukaryotes Micromonas.</title>
        <authorList>
            <person name="Worden A.Z."/>
            <person name="Lee J.H."/>
            <person name="Mock T."/>
            <person name="Rouze P."/>
            <person name="Simmons M.P."/>
            <person name="Aerts A.L."/>
            <person name="Allen A.E."/>
            <person name="Cuvelier M.L."/>
            <person name="Derelle E."/>
            <person name="Everett M.V."/>
            <person name="Foulon E."/>
            <person name="Grimwood J."/>
            <person name="Gundlach H."/>
            <person name="Henrissat B."/>
            <person name="Napoli C."/>
            <person name="McDonald S.M."/>
            <person name="Parker M.S."/>
            <person name="Rombauts S."/>
            <person name="Salamov A."/>
            <person name="Von Dassow P."/>
            <person name="Badger J.H."/>
            <person name="Coutinho P.M."/>
            <person name="Demir E."/>
            <person name="Dubchak I."/>
            <person name="Gentemann C."/>
            <person name="Eikrem W."/>
            <person name="Gready J.E."/>
            <person name="John U."/>
            <person name="Lanier W."/>
            <person name="Lindquist E.A."/>
            <person name="Lucas S."/>
            <person name="Mayer K.F."/>
            <person name="Moreau H."/>
            <person name="Not F."/>
            <person name="Otillar R."/>
            <person name="Panaud O."/>
            <person name="Pangilinan J."/>
            <person name="Paulsen I."/>
            <person name="Piegu B."/>
            <person name="Poliakov A."/>
            <person name="Robbens S."/>
            <person name="Schmutz J."/>
            <person name="Toulza E."/>
            <person name="Wyss T."/>
            <person name="Zelensky A."/>
            <person name="Zhou K."/>
            <person name="Armbrust E.V."/>
            <person name="Bhattacharya D."/>
            <person name="Goodenough U.W."/>
            <person name="Van de Peer Y."/>
            <person name="Grigoriev I.V."/>
        </authorList>
    </citation>
    <scope>NUCLEOTIDE SEQUENCE [LARGE SCALE GENOMIC DNA]</scope>
    <source>
        <strain evidence="4 5">CCMP1545</strain>
    </source>
</reference>
<dbReference type="Pfam" id="PF02341">
    <property type="entry name" value="RbcX"/>
    <property type="match status" value="1"/>
</dbReference>
<keyword evidence="2" id="KW-0143">Chaperone</keyword>
<dbReference type="GeneID" id="9685275"/>
<evidence type="ECO:0000256" key="2">
    <source>
        <dbReference type="ARBA" id="ARBA00023186"/>
    </source>
</evidence>
<dbReference type="KEGG" id="mpp:MICPUCDRAFT_8187"/>
<feature type="non-terminal residue" evidence="4">
    <location>
        <position position="1"/>
    </location>
</feature>
<evidence type="ECO:0000313" key="4">
    <source>
        <dbReference type="EMBL" id="EEH56074.1"/>
    </source>
</evidence>
<dbReference type="GO" id="GO:0015979">
    <property type="term" value="P:photosynthesis"/>
    <property type="evidence" value="ECO:0007669"/>
    <property type="project" value="UniProtKB-KW"/>
</dbReference>
<dbReference type="PANTHER" id="PTHR33791">
    <property type="entry name" value="CHAPERONIN-LIKE RBCX PROTEIN 1, CHLOROPLASTIC"/>
    <property type="match status" value="1"/>
</dbReference>
<accession>C1MVZ1</accession>
<dbReference type="GO" id="GO:0110102">
    <property type="term" value="P:ribulose bisphosphate carboxylase complex assembly"/>
    <property type="evidence" value="ECO:0007669"/>
    <property type="project" value="InterPro"/>
</dbReference>
<evidence type="ECO:0000256" key="1">
    <source>
        <dbReference type="ARBA" id="ARBA00022531"/>
    </source>
</evidence>
<feature type="non-terminal residue" evidence="4">
    <location>
        <position position="115"/>
    </location>
</feature>
<evidence type="ECO:0000256" key="3">
    <source>
        <dbReference type="ARBA" id="ARBA00023300"/>
    </source>
</evidence>
<dbReference type="GO" id="GO:0044183">
    <property type="term" value="F:protein folding chaperone"/>
    <property type="evidence" value="ECO:0007669"/>
    <property type="project" value="InterPro"/>
</dbReference>
<dbReference type="InterPro" id="IPR003435">
    <property type="entry name" value="Chaperonin_RcbX"/>
</dbReference>
<dbReference type="AlphaFoldDB" id="C1MVZ1"/>
<dbReference type="RefSeq" id="XP_003060122.1">
    <property type="nucleotide sequence ID" value="XM_003060076.1"/>
</dbReference>
<name>C1MVZ1_MICPC</name>
<keyword evidence="5" id="KW-1185">Reference proteome</keyword>
<protein>
    <submittedName>
        <fullName evidence="4">Predicted protein</fullName>
    </submittedName>
</protein>
<dbReference type="eggNOG" id="ENOG502RZSC">
    <property type="taxonomic scope" value="Eukaryota"/>
</dbReference>
<dbReference type="STRING" id="564608.C1MVZ1"/>